<dbReference type="AlphaFoldDB" id="A0A7S1T7Z0"/>
<evidence type="ECO:0000256" key="2">
    <source>
        <dbReference type="ARBA" id="ARBA00022676"/>
    </source>
</evidence>
<dbReference type="Gene3D" id="3.90.550.10">
    <property type="entry name" value="Spore Coat Polysaccharide Biosynthesis Protein SpsA, Chain A"/>
    <property type="match status" value="1"/>
</dbReference>
<keyword evidence="8" id="KW-0961">Cell wall biogenesis/degradation</keyword>
<keyword evidence="6" id="KW-0333">Golgi apparatus</keyword>
<dbReference type="Pfam" id="PF13632">
    <property type="entry name" value="Glyco_trans_2_3"/>
    <property type="match status" value="1"/>
</dbReference>
<feature type="transmembrane region" description="Helical" evidence="11">
    <location>
        <begin position="384"/>
        <end position="405"/>
    </location>
</feature>
<sequence length="571" mass="65581">MGLATFILVSQYTTTTIFLILLLHKLYQLVAFGLTQRKKPLPGNLPQNFPFVVVQVPVFNEVAVIQRSINAVCALVWPADRLRIHILDDSNDTTTEIANREASEWRKRGVDVHVIRRDDRVGYKGGALQNDIDNHTPEQAQFFAIFDADFCPDPNFLTTVIPYFYDQESRFRENVGFVQTRWDYLNSDLNILTKMQQIILGAHFFLEQPFRHRTGRVFNFNGTGGVWNRKAIEDAGGWQHDTVIEDSDLSYRTWIEADYRFIYLRNVHCLNELPTKMSDYRSQQKRWTKGFGQLLRKHAWKVFSSRKVTLSQKVEFLYHCISPISCIATVWLHMFYPLNVFTEVAVPWIWVGISVGCVLIFIVYYFAILWMIYDSFVGACKNFWKLPVLYILFSGLSVQLAYSMIEGIFSKDATFVRTPKRAEVTSVDPSFIPENRLAEATEETERQCHREPQCLAGEEGHYAGDLTKIDDALTSSSDEQARDLKEVTKSQSSYFTTKLSFVAIMELLLALWSIAFVVLAALTLFHIPLTTSFNQNVFWLSSIIVLMLFTFTGYVWTSVSTLLTSLAALCS</sequence>
<keyword evidence="4 11" id="KW-0812">Transmembrane</keyword>
<evidence type="ECO:0000256" key="11">
    <source>
        <dbReference type="SAM" id="Phobius"/>
    </source>
</evidence>
<comment type="subcellular location">
    <subcellularLocation>
        <location evidence="1">Golgi apparatus membrane</location>
        <topology evidence="1">Multi-pass membrane protein</topology>
    </subcellularLocation>
</comment>
<evidence type="ECO:0000256" key="10">
    <source>
        <dbReference type="ARBA" id="ARBA00076024"/>
    </source>
</evidence>
<dbReference type="InterPro" id="IPR029044">
    <property type="entry name" value="Nucleotide-diphossugar_trans"/>
</dbReference>
<evidence type="ECO:0000256" key="7">
    <source>
        <dbReference type="ARBA" id="ARBA00023136"/>
    </source>
</evidence>
<comment type="function">
    <text evidence="9">Probable mannan synthase which consists of a 4-beta-mannosyltransferase activity on mannan using GDP-mannose. The beta-1,4-mannan product is the backbone for galactomannan synthesis by galactomannan galactosyltransferase. Galactomannan is a noncellulosic polysaccharides of plant cell wall.</text>
</comment>
<dbReference type="GO" id="GO:0071555">
    <property type="term" value="P:cell wall organization"/>
    <property type="evidence" value="ECO:0007669"/>
    <property type="project" value="UniProtKB-KW"/>
</dbReference>
<reference evidence="13" key="1">
    <citation type="submission" date="2021-01" db="EMBL/GenBank/DDBJ databases">
        <authorList>
            <person name="Corre E."/>
            <person name="Pelletier E."/>
            <person name="Niang G."/>
            <person name="Scheremetjew M."/>
            <person name="Finn R."/>
            <person name="Kale V."/>
            <person name="Holt S."/>
            <person name="Cochrane G."/>
            <person name="Meng A."/>
            <person name="Brown T."/>
            <person name="Cohen L."/>
        </authorList>
    </citation>
    <scope>NUCLEOTIDE SEQUENCE</scope>
    <source>
        <strain evidence="13">SAG 36.94</strain>
    </source>
</reference>
<evidence type="ECO:0000256" key="5">
    <source>
        <dbReference type="ARBA" id="ARBA00022989"/>
    </source>
</evidence>
<dbReference type="PANTHER" id="PTHR32044">
    <property type="entry name" value="GLUCOMANNAN 4-BETA-MANNOSYLTRANSFERASE 9"/>
    <property type="match status" value="1"/>
</dbReference>
<dbReference type="PANTHER" id="PTHR32044:SF80">
    <property type="entry name" value="XYLOGLUCAN GLYCOSYLTRANSFERASE 2-RELATED"/>
    <property type="match status" value="1"/>
</dbReference>
<organism evidence="13">
    <name type="scientific">Compsopogon caeruleus</name>
    <dbReference type="NCBI Taxonomy" id="31354"/>
    <lineage>
        <taxon>Eukaryota</taxon>
        <taxon>Rhodophyta</taxon>
        <taxon>Compsopogonophyceae</taxon>
        <taxon>Compsopogonales</taxon>
        <taxon>Compsopogonaceae</taxon>
        <taxon>Compsopogon</taxon>
    </lineage>
</organism>
<evidence type="ECO:0000256" key="8">
    <source>
        <dbReference type="ARBA" id="ARBA00023316"/>
    </source>
</evidence>
<dbReference type="InterPro" id="IPR001173">
    <property type="entry name" value="Glyco_trans_2-like"/>
</dbReference>
<keyword evidence="7 11" id="KW-0472">Membrane</keyword>
<dbReference type="SUPFAM" id="SSF53448">
    <property type="entry name" value="Nucleotide-diphospho-sugar transferases"/>
    <property type="match status" value="1"/>
</dbReference>
<dbReference type="GO" id="GO:0016757">
    <property type="term" value="F:glycosyltransferase activity"/>
    <property type="evidence" value="ECO:0007669"/>
    <property type="project" value="UniProtKB-KW"/>
</dbReference>
<dbReference type="EMBL" id="HBGH01002446">
    <property type="protein sequence ID" value="CAD9226154.1"/>
    <property type="molecule type" value="Transcribed_RNA"/>
</dbReference>
<gene>
    <name evidence="13" type="ORF">CCAE0312_LOCUS1336</name>
</gene>
<protein>
    <recommendedName>
        <fullName evidence="10">Glucomannan synthase</fullName>
    </recommendedName>
</protein>
<feature type="transmembrane region" description="Helical" evidence="11">
    <location>
        <begin position="537"/>
        <end position="556"/>
    </location>
</feature>
<feature type="transmembrane region" description="Helical" evidence="11">
    <location>
        <begin position="499"/>
        <end position="525"/>
    </location>
</feature>
<keyword evidence="5 11" id="KW-1133">Transmembrane helix</keyword>
<evidence type="ECO:0000256" key="6">
    <source>
        <dbReference type="ARBA" id="ARBA00023034"/>
    </source>
</evidence>
<dbReference type="GO" id="GO:0000139">
    <property type="term" value="C:Golgi membrane"/>
    <property type="evidence" value="ECO:0007669"/>
    <property type="project" value="UniProtKB-SubCell"/>
</dbReference>
<feature type="transmembrane region" description="Helical" evidence="11">
    <location>
        <begin position="6"/>
        <end position="27"/>
    </location>
</feature>
<evidence type="ECO:0000259" key="12">
    <source>
        <dbReference type="Pfam" id="PF13632"/>
    </source>
</evidence>
<evidence type="ECO:0000256" key="1">
    <source>
        <dbReference type="ARBA" id="ARBA00004653"/>
    </source>
</evidence>
<evidence type="ECO:0000256" key="4">
    <source>
        <dbReference type="ARBA" id="ARBA00022692"/>
    </source>
</evidence>
<feature type="domain" description="Glycosyltransferase 2-like" evidence="12">
    <location>
        <begin position="144"/>
        <end position="363"/>
    </location>
</feature>
<proteinExistence type="predicted"/>
<name>A0A7S1T7Z0_9RHOD</name>
<feature type="transmembrane region" description="Helical" evidence="11">
    <location>
        <begin position="348"/>
        <end position="372"/>
    </location>
</feature>
<feature type="transmembrane region" description="Helical" evidence="11">
    <location>
        <begin position="316"/>
        <end position="336"/>
    </location>
</feature>
<dbReference type="FunFam" id="3.90.550.10:FF:000057">
    <property type="entry name" value="Glycosyltransferase-like protein, family 2"/>
    <property type="match status" value="1"/>
</dbReference>
<evidence type="ECO:0000256" key="3">
    <source>
        <dbReference type="ARBA" id="ARBA00022679"/>
    </source>
</evidence>
<keyword evidence="3" id="KW-0808">Transferase</keyword>
<evidence type="ECO:0000313" key="13">
    <source>
        <dbReference type="EMBL" id="CAD9226154.1"/>
    </source>
</evidence>
<accession>A0A7S1T7Z0</accession>
<keyword evidence="2" id="KW-0328">Glycosyltransferase</keyword>
<evidence type="ECO:0000256" key="9">
    <source>
        <dbReference type="ARBA" id="ARBA00056537"/>
    </source>
</evidence>